<dbReference type="InterPro" id="IPR053210">
    <property type="entry name" value="ANKRD12"/>
</dbReference>
<dbReference type="Proteomes" id="UP000472263">
    <property type="component" value="Chromosome 9"/>
</dbReference>
<dbReference type="SUPFAM" id="SSF48403">
    <property type="entry name" value="Ankyrin repeat"/>
    <property type="match status" value="1"/>
</dbReference>
<evidence type="ECO:0000313" key="2">
    <source>
        <dbReference type="Ensembl" id="ENSMMDP00005020498.1"/>
    </source>
</evidence>
<dbReference type="PROSITE" id="PS50088">
    <property type="entry name" value="ANK_REPEAT"/>
    <property type="match status" value="3"/>
</dbReference>
<dbReference type="PANTHER" id="PTHR24149">
    <property type="entry name" value="ANKYRIN REPEAT DOMAIN-CONTAINING PROTEIN 12"/>
    <property type="match status" value="1"/>
</dbReference>
<dbReference type="Pfam" id="PF00023">
    <property type="entry name" value="Ank"/>
    <property type="match status" value="1"/>
</dbReference>
<dbReference type="GO" id="GO:0005654">
    <property type="term" value="C:nucleoplasm"/>
    <property type="evidence" value="ECO:0007669"/>
    <property type="project" value="TreeGrafter"/>
</dbReference>
<reference evidence="2" key="2">
    <citation type="submission" date="2025-08" db="UniProtKB">
        <authorList>
            <consortium name="Ensembl"/>
        </authorList>
    </citation>
    <scope>IDENTIFICATION</scope>
</reference>
<dbReference type="InParanoid" id="A0A667Y1U0"/>
<dbReference type="Gene3D" id="1.25.40.20">
    <property type="entry name" value="Ankyrin repeat-containing domain"/>
    <property type="match status" value="2"/>
</dbReference>
<dbReference type="PROSITE" id="PS50297">
    <property type="entry name" value="ANK_REP_REGION"/>
    <property type="match status" value="3"/>
</dbReference>
<protein>
    <submittedName>
        <fullName evidence="2">Uncharacterized protein</fullName>
    </submittedName>
</protein>
<evidence type="ECO:0000313" key="3">
    <source>
        <dbReference type="Proteomes" id="UP000472263"/>
    </source>
</evidence>
<evidence type="ECO:0000256" key="1">
    <source>
        <dbReference type="PROSITE-ProRule" id="PRU00023"/>
    </source>
</evidence>
<proteinExistence type="predicted"/>
<feature type="repeat" description="ANK" evidence="1">
    <location>
        <begin position="89"/>
        <end position="121"/>
    </location>
</feature>
<organism evidence="2 3">
    <name type="scientific">Myripristis murdjan</name>
    <name type="common">pinecone soldierfish</name>
    <dbReference type="NCBI Taxonomy" id="586833"/>
    <lineage>
        <taxon>Eukaryota</taxon>
        <taxon>Metazoa</taxon>
        <taxon>Chordata</taxon>
        <taxon>Craniata</taxon>
        <taxon>Vertebrata</taxon>
        <taxon>Euteleostomi</taxon>
        <taxon>Actinopterygii</taxon>
        <taxon>Neopterygii</taxon>
        <taxon>Teleostei</taxon>
        <taxon>Neoteleostei</taxon>
        <taxon>Acanthomorphata</taxon>
        <taxon>Holocentriformes</taxon>
        <taxon>Holocentridae</taxon>
        <taxon>Myripristis</taxon>
    </lineage>
</organism>
<keyword evidence="3" id="KW-1185">Reference proteome</keyword>
<dbReference type="AlphaFoldDB" id="A0A667Y1U0"/>
<dbReference type="PANTHER" id="PTHR24149:SF14">
    <property type="entry name" value="ANKYRIN REPEAT DOMAIN 12"/>
    <property type="match status" value="1"/>
</dbReference>
<feature type="repeat" description="ANK" evidence="1">
    <location>
        <begin position="155"/>
        <end position="187"/>
    </location>
</feature>
<dbReference type="InterPro" id="IPR036770">
    <property type="entry name" value="Ankyrin_rpt-contain_sf"/>
</dbReference>
<dbReference type="PRINTS" id="PR01415">
    <property type="entry name" value="ANKYRIN"/>
</dbReference>
<name>A0A667Y1U0_9TELE</name>
<feature type="repeat" description="ANK" evidence="1">
    <location>
        <begin position="122"/>
        <end position="154"/>
    </location>
</feature>
<dbReference type="InterPro" id="IPR002110">
    <property type="entry name" value="Ankyrin_rpt"/>
</dbReference>
<accession>A0A667Y1U0</accession>
<reference evidence="2" key="1">
    <citation type="submission" date="2019-06" db="EMBL/GenBank/DDBJ databases">
        <authorList>
            <consortium name="Wellcome Sanger Institute Data Sharing"/>
        </authorList>
    </citation>
    <scope>NUCLEOTIDE SEQUENCE [LARGE SCALE GENOMIC DNA]</scope>
</reference>
<dbReference type="GeneTree" id="ENSGT00940000154742"/>
<dbReference type="Ensembl" id="ENSMMDT00005020976.1">
    <property type="protein sequence ID" value="ENSMMDP00005020498.1"/>
    <property type="gene ID" value="ENSMMDG00005010085.1"/>
</dbReference>
<sequence>SPSKESFWREYRFSNAEMLQSSQSQSLVCIAKRTRAAQSSYQANYQSYQSNALEDNSQNQPGMKESINSRETYKGRILSVTNVFRKNCFGQTLLHMAAKEGNTHMVRQILKVGAEVNIADNAGWTPLHEAVVHGFCEVSVDLIKTGALVNATAHNGVTPLHDAIRHGHMMIAEVLLKHGADPLLKDVDGKTAFSITTEPFLQKLMEENIPINKREELLGLNISQCFNACIGLLTLETTCLQ</sequence>
<dbReference type="SMART" id="SM00248">
    <property type="entry name" value="ANK"/>
    <property type="match status" value="3"/>
</dbReference>
<reference evidence="2" key="3">
    <citation type="submission" date="2025-09" db="UniProtKB">
        <authorList>
            <consortium name="Ensembl"/>
        </authorList>
    </citation>
    <scope>IDENTIFICATION</scope>
</reference>
<keyword evidence="1" id="KW-0040">ANK repeat</keyword>
<dbReference type="Pfam" id="PF12796">
    <property type="entry name" value="Ank_2"/>
    <property type="match status" value="1"/>
</dbReference>